<name>A0A418V209_RHOPL</name>
<dbReference type="EMBL" id="QYYD01000020">
    <property type="protein sequence ID" value="RJF69973.1"/>
    <property type="molecule type" value="Genomic_DNA"/>
</dbReference>
<protein>
    <submittedName>
        <fullName evidence="2">Uncharacterized protein</fullName>
    </submittedName>
</protein>
<dbReference type="Proteomes" id="UP000285523">
    <property type="component" value="Unassembled WGS sequence"/>
</dbReference>
<proteinExistence type="predicted"/>
<organism evidence="2 3">
    <name type="scientific">Rhodopseudomonas palustris</name>
    <dbReference type="NCBI Taxonomy" id="1076"/>
    <lineage>
        <taxon>Bacteria</taxon>
        <taxon>Pseudomonadati</taxon>
        <taxon>Pseudomonadota</taxon>
        <taxon>Alphaproteobacteria</taxon>
        <taxon>Hyphomicrobiales</taxon>
        <taxon>Nitrobacteraceae</taxon>
        <taxon>Rhodopseudomonas</taxon>
    </lineage>
</organism>
<feature type="region of interest" description="Disordered" evidence="1">
    <location>
        <begin position="17"/>
        <end position="62"/>
    </location>
</feature>
<gene>
    <name evidence="2" type="ORF">D4Q52_18775</name>
</gene>
<feature type="compositionally biased region" description="Basic and acidic residues" evidence="1">
    <location>
        <begin position="18"/>
        <end position="31"/>
    </location>
</feature>
<reference evidence="2 3" key="1">
    <citation type="submission" date="2018-09" db="EMBL/GenBank/DDBJ databases">
        <title>Draft genome sequence of Rhodopseudomonas palustris 2.1.18.</title>
        <authorList>
            <person name="Robertson S.L."/>
            <person name="Meyer T.E."/>
            <person name="Kyndt J.A."/>
        </authorList>
    </citation>
    <scope>NUCLEOTIDE SEQUENCE [LARGE SCALE GENOMIC DNA]</scope>
    <source>
        <strain evidence="2 3">2.1.18</strain>
    </source>
</reference>
<evidence type="ECO:0000313" key="2">
    <source>
        <dbReference type="EMBL" id="RJF69973.1"/>
    </source>
</evidence>
<accession>A0A418V209</accession>
<evidence type="ECO:0000256" key="1">
    <source>
        <dbReference type="SAM" id="MobiDB-lite"/>
    </source>
</evidence>
<evidence type="ECO:0000313" key="3">
    <source>
        <dbReference type="Proteomes" id="UP000285523"/>
    </source>
</evidence>
<dbReference type="OrthoDB" id="8256430at2"/>
<comment type="caution">
    <text evidence="2">The sequence shown here is derived from an EMBL/GenBank/DDBJ whole genome shotgun (WGS) entry which is preliminary data.</text>
</comment>
<feature type="compositionally biased region" description="Basic residues" evidence="1">
    <location>
        <begin position="49"/>
        <end position="62"/>
    </location>
</feature>
<sequence length="62" mass="6838">MPGLVPGIHACLRQLQHKGVDGRDKPGHDGGTHQWTVPALTPRPCARPPRPHRPGAGRRRPW</sequence>
<dbReference type="AlphaFoldDB" id="A0A418V209"/>